<comment type="caution">
    <text evidence="1">The sequence shown here is derived from an EMBL/GenBank/DDBJ whole genome shotgun (WGS) entry which is preliminary data.</text>
</comment>
<name>A0ACA9P4T2_9GLOM</name>
<dbReference type="EMBL" id="CAJVPT010029062">
    <property type="protein sequence ID" value="CAG8688846.1"/>
    <property type="molecule type" value="Genomic_DNA"/>
</dbReference>
<dbReference type="Proteomes" id="UP000789525">
    <property type="component" value="Unassembled WGS sequence"/>
</dbReference>
<proteinExistence type="predicted"/>
<keyword evidence="2" id="KW-1185">Reference proteome</keyword>
<evidence type="ECO:0000313" key="2">
    <source>
        <dbReference type="Proteomes" id="UP000789525"/>
    </source>
</evidence>
<gene>
    <name evidence="1" type="ORF">ACOLOM_LOCUS9725</name>
</gene>
<evidence type="ECO:0000313" key="1">
    <source>
        <dbReference type="EMBL" id="CAG8688846.1"/>
    </source>
</evidence>
<protein>
    <submittedName>
        <fullName evidence="1">13603_t:CDS:1</fullName>
    </submittedName>
</protein>
<sequence>MSGLEATRELRRLESLGQIPPQRIIALTGNARKEQLENAINAGMDEVMTKPYRLPELLERIRARRA</sequence>
<accession>A0ACA9P4T2</accession>
<organism evidence="1 2">
    <name type="scientific">Acaulospora colombiana</name>
    <dbReference type="NCBI Taxonomy" id="27376"/>
    <lineage>
        <taxon>Eukaryota</taxon>
        <taxon>Fungi</taxon>
        <taxon>Fungi incertae sedis</taxon>
        <taxon>Mucoromycota</taxon>
        <taxon>Glomeromycotina</taxon>
        <taxon>Glomeromycetes</taxon>
        <taxon>Diversisporales</taxon>
        <taxon>Acaulosporaceae</taxon>
        <taxon>Acaulospora</taxon>
    </lineage>
</organism>
<reference evidence="1" key="1">
    <citation type="submission" date="2021-06" db="EMBL/GenBank/DDBJ databases">
        <authorList>
            <person name="Kallberg Y."/>
            <person name="Tangrot J."/>
            <person name="Rosling A."/>
        </authorList>
    </citation>
    <scope>NUCLEOTIDE SEQUENCE</scope>
    <source>
        <strain evidence="1">CL356</strain>
    </source>
</reference>